<evidence type="ECO:0000256" key="1">
    <source>
        <dbReference type="ARBA" id="ARBA00007606"/>
    </source>
</evidence>
<feature type="compositionally biased region" description="Basic and acidic residues" evidence="3">
    <location>
        <begin position="787"/>
        <end position="798"/>
    </location>
</feature>
<gene>
    <name evidence="5" type="ORF">NCGR_LOCUS44658</name>
</gene>
<dbReference type="InterPro" id="IPR050258">
    <property type="entry name" value="Leguminous_Lectin"/>
</dbReference>
<organism evidence="5 6">
    <name type="scientific">Miscanthus lutarioriparius</name>
    <dbReference type="NCBI Taxonomy" id="422564"/>
    <lineage>
        <taxon>Eukaryota</taxon>
        <taxon>Viridiplantae</taxon>
        <taxon>Streptophyta</taxon>
        <taxon>Embryophyta</taxon>
        <taxon>Tracheophyta</taxon>
        <taxon>Spermatophyta</taxon>
        <taxon>Magnoliopsida</taxon>
        <taxon>Liliopsida</taxon>
        <taxon>Poales</taxon>
        <taxon>Poaceae</taxon>
        <taxon>PACMAD clade</taxon>
        <taxon>Panicoideae</taxon>
        <taxon>Andropogonodae</taxon>
        <taxon>Andropogoneae</taxon>
        <taxon>Saccharinae</taxon>
        <taxon>Miscanthus</taxon>
    </lineage>
</organism>
<feature type="region of interest" description="Disordered" evidence="3">
    <location>
        <begin position="787"/>
        <end position="864"/>
    </location>
</feature>
<dbReference type="Gene3D" id="3.30.200.20">
    <property type="entry name" value="Phosphorylase Kinase, domain 1"/>
    <property type="match status" value="1"/>
</dbReference>
<dbReference type="Pfam" id="PF00139">
    <property type="entry name" value="Lectin_legB"/>
    <property type="match status" value="1"/>
</dbReference>
<accession>A0A811QQ68</accession>
<comment type="caution">
    <text evidence="5">The sequence shown here is derived from an EMBL/GenBank/DDBJ whole genome shotgun (WGS) entry which is preliminary data.</text>
</comment>
<dbReference type="Gene3D" id="2.60.120.200">
    <property type="match status" value="1"/>
</dbReference>
<sequence length="936" mass="103545">MSYWAHSFTHCGSNTQALLVLARSGLPSAKPGTDASCCSFSTEDWTSVLTISPAAIHEFDRRTGNRFGAWASLPSWAPDDHTPACAHAVQGTRPQGQGLAHRTRARVINSFKEKRYTVACEEQQCGWRVCARKTKAGKWKITSVKQPHVCATTEAEENHLQLNSRFIARQLCPVVKHMPTVMVSALVEIIFQRMDRFPLLDPRFDEHHRARRIENGEVLNVLRPMTHEASTTMVYDERYTPLLKLANLATVARVCRRGTPPFNPAALTIWMWRGFQVGRPHRLDPHNLGFLKETQLVAFYHGTPHESEPTEHTTFNKQKNKKITNWQLEHQRYIDEWMLMEQNNMGIHAVHRDKAFDDYLVCMEIMRTVAEQGRALMIPVGDPDEASMLRQHIQRAMHRLRKVAARLGCRRSSDVAVPQQLGAGPSTAHVGGTSSSHGAHGGRTSSSHGAATSAEGGQGHGHYDDEDDEGQGEYYDHEYDEIGMSQLGDAPQGTQGPSGSGRPQRTLRPVDRYTPGSRARQQQLPFFCLALSLHAPYHANSLSFSYNYSSFNPDDFRPEDDARALDGRIELLGDEFAGRARGRAWHKQPVQLWDGTTGEAASFTANFSFSIQSVPGKGAASAGHGMTFFLAPYTPDLPQESYDGCLGLFDESEVPNYSRFNASGDSRFVAVEFDIHKDIWDPSSQHIGIDINNMDSRGDYTVLPDGSLVDAGVVFATVVYDNRTRGLDVTLMVGSATYTSVATVDLRSLTPEKVAVDFSAATGDEYAANHTVLVRLDVGNQEQHLHPCDLVHQEDHSTTQRRSGRRRVAGSPARRHRGGATSSAVKQKGKQPYDEEKLTTDGDDSLDVVDDSDFESSTGPRPIPYAQLASATKDFAAEGKLGQGGSGSVYRGHLKEIGQENWQMKPPAVLPKKAEKCTYANVEKPAIQPSGNFKSN</sequence>
<feature type="compositionally biased region" description="Basic and acidic residues" evidence="3">
    <location>
        <begin position="831"/>
        <end position="840"/>
    </location>
</feature>
<dbReference type="Proteomes" id="UP000604825">
    <property type="component" value="Unassembled WGS sequence"/>
</dbReference>
<dbReference type="EMBL" id="CAJGYO010000011">
    <property type="protein sequence ID" value="CAD6261237.1"/>
    <property type="molecule type" value="Genomic_DNA"/>
</dbReference>
<dbReference type="InterPro" id="IPR001220">
    <property type="entry name" value="Legume_lectin_dom"/>
</dbReference>
<keyword evidence="6" id="KW-1185">Reference proteome</keyword>
<reference evidence="5" key="1">
    <citation type="submission" date="2020-10" db="EMBL/GenBank/DDBJ databases">
        <authorList>
            <person name="Han B."/>
            <person name="Lu T."/>
            <person name="Zhao Q."/>
            <person name="Huang X."/>
            <person name="Zhao Y."/>
        </authorList>
    </citation>
    <scope>NUCLEOTIDE SEQUENCE</scope>
</reference>
<evidence type="ECO:0000256" key="3">
    <source>
        <dbReference type="SAM" id="MobiDB-lite"/>
    </source>
</evidence>
<feature type="compositionally biased region" description="Low complexity" evidence="3">
    <location>
        <begin position="426"/>
        <end position="455"/>
    </location>
</feature>
<feature type="domain" description="Legume lectin" evidence="4">
    <location>
        <begin position="545"/>
        <end position="773"/>
    </location>
</feature>
<evidence type="ECO:0000256" key="2">
    <source>
        <dbReference type="ARBA" id="ARBA00022734"/>
    </source>
</evidence>
<keyword evidence="2" id="KW-0430">Lectin</keyword>
<dbReference type="GO" id="GO:0030246">
    <property type="term" value="F:carbohydrate binding"/>
    <property type="evidence" value="ECO:0007669"/>
    <property type="project" value="UniProtKB-KW"/>
</dbReference>
<dbReference type="PANTHER" id="PTHR32401:SF56">
    <property type="entry name" value="OS09G0336400 PROTEIN"/>
    <property type="match status" value="1"/>
</dbReference>
<dbReference type="OrthoDB" id="685772at2759"/>
<dbReference type="CDD" id="cd06899">
    <property type="entry name" value="lectin_legume_LecRK_Arcelin_ConA"/>
    <property type="match status" value="1"/>
</dbReference>
<dbReference type="SUPFAM" id="SSF49899">
    <property type="entry name" value="Concanavalin A-like lectins/glucanases"/>
    <property type="match status" value="1"/>
</dbReference>
<dbReference type="AlphaFoldDB" id="A0A811QQ68"/>
<proteinExistence type="inferred from homology"/>
<protein>
    <recommendedName>
        <fullName evidence="4">Legume lectin domain-containing protein</fullName>
    </recommendedName>
</protein>
<feature type="region of interest" description="Disordered" evidence="3">
    <location>
        <begin position="485"/>
        <end position="511"/>
    </location>
</feature>
<feature type="region of interest" description="Disordered" evidence="3">
    <location>
        <begin position="413"/>
        <end position="473"/>
    </location>
</feature>
<comment type="similarity">
    <text evidence="1">Belongs to the leguminous lectin family.</text>
</comment>
<dbReference type="PANTHER" id="PTHR32401">
    <property type="entry name" value="CONCANAVALIN A-LIKE LECTIN FAMILY PROTEIN"/>
    <property type="match status" value="1"/>
</dbReference>
<feature type="compositionally biased region" description="Polar residues" evidence="3">
    <location>
        <begin position="492"/>
        <end position="503"/>
    </location>
</feature>
<dbReference type="InterPro" id="IPR013320">
    <property type="entry name" value="ConA-like_dom_sf"/>
</dbReference>
<evidence type="ECO:0000313" key="6">
    <source>
        <dbReference type="Proteomes" id="UP000604825"/>
    </source>
</evidence>
<feature type="compositionally biased region" description="Acidic residues" evidence="3">
    <location>
        <begin position="841"/>
        <end position="854"/>
    </location>
</feature>
<name>A0A811QQ68_9POAL</name>
<evidence type="ECO:0000259" key="4">
    <source>
        <dbReference type="Pfam" id="PF00139"/>
    </source>
</evidence>
<evidence type="ECO:0000313" key="5">
    <source>
        <dbReference type="EMBL" id="CAD6261237.1"/>
    </source>
</evidence>
<feature type="compositionally biased region" description="Basic residues" evidence="3">
    <location>
        <begin position="802"/>
        <end position="818"/>
    </location>
</feature>